<dbReference type="HAMAP" id="MF_00434">
    <property type="entry name" value="Pterin_4_alpha"/>
    <property type="match status" value="1"/>
</dbReference>
<dbReference type="InterPro" id="IPR001533">
    <property type="entry name" value="Pterin_deHydtase"/>
</dbReference>
<dbReference type="EMBL" id="BAABIK010000035">
    <property type="protein sequence ID" value="GAA4955196.1"/>
    <property type="molecule type" value="Genomic_DNA"/>
</dbReference>
<dbReference type="RefSeq" id="WP_344142899.1">
    <property type="nucleotide sequence ID" value="NZ_BAABIK010000035.1"/>
</dbReference>
<dbReference type="PANTHER" id="PTHR12599">
    <property type="entry name" value="PTERIN-4-ALPHA-CARBINOLAMINE DEHYDRATASE"/>
    <property type="match status" value="1"/>
</dbReference>
<comment type="caution">
    <text evidence="5">The sequence shown here is derived from an EMBL/GenBank/DDBJ whole genome shotgun (WGS) entry which is preliminary data.</text>
</comment>
<dbReference type="Pfam" id="PF01329">
    <property type="entry name" value="Pterin_4a"/>
    <property type="match status" value="1"/>
</dbReference>
<gene>
    <name evidence="5" type="ORF">GCM10023224_45870</name>
</gene>
<dbReference type="CDD" id="cd00488">
    <property type="entry name" value="PCD_DCoH"/>
    <property type="match status" value="1"/>
</dbReference>
<comment type="similarity">
    <text evidence="2 4">Belongs to the pterin-4-alpha-carbinolamine dehydratase family.</text>
</comment>
<evidence type="ECO:0000313" key="6">
    <source>
        <dbReference type="Proteomes" id="UP001499993"/>
    </source>
</evidence>
<protein>
    <recommendedName>
        <fullName evidence="4">Putative pterin-4-alpha-carbinolamine dehydratase</fullName>
        <shortName evidence="4">PHS</shortName>
        <ecNumber evidence="4">4.2.1.96</ecNumber>
    </recommendedName>
    <alternativeName>
        <fullName evidence="4">4-alpha-hydroxy-tetrahydropterin dehydratase</fullName>
    </alternativeName>
    <alternativeName>
        <fullName evidence="4">Pterin carbinolamine dehydratase</fullName>
        <shortName evidence="4">PCD</shortName>
    </alternativeName>
</protein>
<dbReference type="SUPFAM" id="SSF55248">
    <property type="entry name" value="PCD-like"/>
    <property type="match status" value="1"/>
</dbReference>
<keyword evidence="3 4" id="KW-0456">Lyase</keyword>
<evidence type="ECO:0000256" key="1">
    <source>
        <dbReference type="ARBA" id="ARBA00001554"/>
    </source>
</evidence>
<dbReference type="InterPro" id="IPR036428">
    <property type="entry name" value="PCD_sf"/>
</dbReference>
<dbReference type="NCBIfam" id="NF002017">
    <property type="entry name" value="PRK00823.1-2"/>
    <property type="match status" value="1"/>
</dbReference>
<proteinExistence type="inferred from homology"/>
<evidence type="ECO:0000256" key="3">
    <source>
        <dbReference type="ARBA" id="ARBA00023239"/>
    </source>
</evidence>
<accession>A0ABP9GWA1</accession>
<sequence>MELLTEDQISDGLQRLDGWERDTDGSDAIRRIVRMPDFMSGIHLVTSVAHAAEEAGHHPDMDIRYNRITFHQTTHAAGGLTAADMQLAARIDELVSDALSHA</sequence>
<keyword evidence="6" id="KW-1185">Reference proteome</keyword>
<organism evidence="5 6">
    <name type="scientific">Streptomonospora halophila</name>
    <dbReference type="NCBI Taxonomy" id="427369"/>
    <lineage>
        <taxon>Bacteria</taxon>
        <taxon>Bacillati</taxon>
        <taxon>Actinomycetota</taxon>
        <taxon>Actinomycetes</taxon>
        <taxon>Streptosporangiales</taxon>
        <taxon>Nocardiopsidaceae</taxon>
        <taxon>Streptomonospora</taxon>
    </lineage>
</organism>
<evidence type="ECO:0000313" key="5">
    <source>
        <dbReference type="EMBL" id="GAA4955196.1"/>
    </source>
</evidence>
<evidence type="ECO:0000256" key="4">
    <source>
        <dbReference type="HAMAP-Rule" id="MF_00434"/>
    </source>
</evidence>
<dbReference type="Proteomes" id="UP001499993">
    <property type="component" value="Unassembled WGS sequence"/>
</dbReference>
<dbReference type="PANTHER" id="PTHR12599:SF0">
    <property type="entry name" value="PTERIN-4-ALPHA-CARBINOLAMINE DEHYDRATASE"/>
    <property type="match status" value="1"/>
</dbReference>
<name>A0ABP9GWA1_9ACTN</name>
<comment type="catalytic activity">
    <reaction evidence="1 4">
        <text>(4aS,6R)-4a-hydroxy-L-erythro-5,6,7,8-tetrahydrobiopterin = (6R)-L-erythro-6,7-dihydrobiopterin + H2O</text>
        <dbReference type="Rhea" id="RHEA:11920"/>
        <dbReference type="ChEBI" id="CHEBI:15377"/>
        <dbReference type="ChEBI" id="CHEBI:15642"/>
        <dbReference type="ChEBI" id="CHEBI:43120"/>
        <dbReference type="EC" id="4.2.1.96"/>
    </reaction>
</comment>
<dbReference type="EC" id="4.2.1.96" evidence="4"/>
<dbReference type="Gene3D" id="3.30.1360.20">
    <property type="entry name" value="Transcriptional coactivator/pterin dehydratase"/>
    <property type="match status" value="1"/>
</dbReference>
<evidence type="ECO:0000256" key="2">
    <source>
        <dbReference type="ARBA" id="ARBA00006472"/>
    </source>
</evidence>
<reference evidence="6" key="1">
    <citation type="journal article" date="2019" name="Int. J. Syst. Evol. Microbiol.">
        <title>The Global Catalogue of Microorganisms (GCM) 10K type strain sequencing project: providing services to taxonomists for standard genome sequencing and annotation.</title>
        <authorList>
            <consortium name="The Broad Institute Genomics Platform"/>
            <consortium name="The Broad Institute Genome Sequencing Center for Infectious Disease"/>
            <person name="Wu L."/>
            <person name="Ma J."/>
        </authorList>
    </citation>
    <scope>NUCLEOTIDE SEQUENCE [LARGE SCALE GENOMIC DNA]</scope>
    <source>
        <strain evidence="6">JCM 18123</strain>
    </source>
</reference>